<comment type="function">
    <text evidence="1 7">Assembles around the rod to form the L-ring and probably protects the motor/basal body from shearing forces during rotation.</text>
</comment>
<dbReference type="GO" id="GO:0009427">
    <property type="term" value="C:bacterial-type flagellum basal body, distal rod, L ring"/>
    <property type="evidence" value="ECO:0007669"/>
    <property type="project" value="InterPro"/>
</dbReference>
<accession>A0A7W6GP26</accession>
<feature type="signal peptide" evidence="8">
    <location>
        <begin position="1"/>
        <end position="18"/>
    </location>
</feature>
<keyword evidence="9" id="KW-0282">Flagellum</keyword>
<dbReference type="InterPro" id="IPR000527">
    <property type="entry name" value="Flag_Lring"/>
</dbReference>
<evidence type="ECO:0000256" key="6">
    <source>
        <dbReference type="ARBA" id="ARBA00023237"/>
    </source>
</evidence>
<evidence type="ECO:0000256" key="2">
    <source>
        <dbReference type="ARBA" id="ARBA00006929"/>
    </source>
</evidence>
<keyword evidence="10" id="KW-1185">Reference proteome</keyword>
<dbReference type="PANTHER" id="PTHR34933">
    <property type="entry name" value="FLAGELLAR L-RING PROTEIN"/>
    <property type="match status" value="1"/>
</dbReference>
<name>A0A7W6GP26_9SPHN</name>
<proteinExistence type="inferred from homology"/>
<dbReference type="HAMAP" id="MF_00415">
    <property type="entry name" value="FlgH"/>
    <property type="match status" value="1"/>
</dbReference>
<evidence type="ECO:0000256" key="7">
    <source>
        <dbReference type="HAMAP-Rule" id="MF_00415"/>
    </source>
</evidence>
<evidence type="ECO:0000256" key="5">
    <source>
        <dbReference type="ARBA" id="ARBA00023143"/>
    </source>
</evidence>
<comment type="similarity">
    <text evidence="2 7">Belongs to the FlgH family.</text>
</comment>
<sequence length="227" mass="23733">MMRPVSALLIAASLIALAASPADARKKKREVERDFYAPTVVAQPPAPPANGSIFQASMGYTPLTSGARATSVGDIITIVLVEKTQATKTNSADTSRNGNIGLTPPSTGILSKLFSASDVAMGGQNGFTGKGGATQSNALSGEITVTIAAVYPNGTMLVKGEKALTLNRGDEFIQISGLVRQADISPDNRIASTRVADAKIIYTGKGEIARASRQGWLQRFFSMVSPF</sequence>
<comment type="caution">
    <text evidence="9">The sequence shown here is derived from an EMBL/GenBank/DDBJ whole genome shotgun (WGS) entry which is preliminary data.</text>
</comment>
<keyword evidence="3 8" id="KW-0732">Signal</keyword>
<comment type="subunit">
    <text evidence="7">The basal body constitutes a major portion of the flagellar organelle and consists of four rings (L,P,S, and M) mounted on a central rod.</text>
</comment>
<dbReference type="EMBL" id="JACIEB010000004">
    <property type="protein sequence ID" value="MBB3982415.1"/>
    <property type="molecule type" value="Genomic_DNA"/>
</dbReference>
<evidence type="ECO:0000256" key="3">
    <source>
        <dbReference type="ARBA" id="ARBA00022729"/>
    </source>
</evidence>
<reference evidence="9 10" key="1">
    <citation type="submission" date="2020-08" db="EMBL/GenBank/DDBJ databases">
        <title>Genomic Encyclopedia of Type Strains, Phase IV (KMG-IV): sequencing the most valuable type-strain genomes for metagenomic binning, comparative biology and taxonomic classification.</title>
        <authorList>
            <person name="Goeker M."/>
        </authorList>
    </citation>
    <scope>NUCLEOTIDE SEQUENCE [LARGE SCALE GENOMIC DNA]</scope>
    <source>
        <strain evidence="9 10">DSM 29348</strain>
    </source>
</reference>
<dbReference type="GO" id="GO:0071973">
    <property type="term" value="P:bacterial-type flagellum-dependent cell motility"/>
    <property type="evidence" value="ECO:0007669"/>
    <property type="project" value="InterPro"/>
</dbReference>
<comment type="subcellular location">
    <subcellularLocation>
        <location evidence="7">Cell outer membrane</location>
    </subcellularLocation>
    <subcellularLocation>
        <location evidence="7">Bacterial flagellum basal body</location>
    </subcellularLocation>
</comment>
<dbReference type="GO" id="GO:0003774">
    <property type="term" value="F:cytoskeletal motor activity"/>
    <property type="evidence" value="ECO:0007669"/>
    <property type="project" value="InterPro"/>
</dbReference>
<dbReference type="AlphaFoldDB" id="A0A7W6GP26"/>
<dbReference type="GO" id="GO:0009279">
    <property type="term" value="C:cell outer membrane"/>
    <property type="evidence" value="ECO:0007669"/>
    <property type="project" value="UniProtKB-SubCell"/>
</dbReference>
<keyword evidence="9" id="KW-0966">Cell projection</keyword>
<evidence type="ECO:0000313" key="9">
    <source>
        <dbReference type="EMBL" id="MBB3982415.1"/>
    </source>
</evidence>
<keyword evidence="9" id="KW-0969">Cilium</keyword>
<keyword evidence="5 7" id="KW-0975">Bacterial flagellum</keyword>
<keyword evidence="6 7" id="KW-0998">Cell outer membrane</keyword>
<dbReference type="PRINTS" id="PR01008">
    <property type="entry name" value="FLGLRINGFLGH"/>
</dbReference>
<protein>
    <recommendedName>
        <fullName evidence="7">Flagellar L-ring protein</fullName>
    </recommendedName>
    <alternativeName>
        <fullName evidence="7">Basal body L-ring protein</fullName>
    </alternativeName>
</protein>
<evidence type="ECO:0000313" key="10">
    <source>
        <dbReference type="Proteomes" id="UP000552757"/>
    </source>
</evidence>
<dbReference type="Proteomes" id="UP000552757">
    <property type="component" value="Unassembled WGS sequence"/>
</dbReference>
<organism evidence="9 10">
    <name type="scientific">Sphingobium fontiphilum</name>
    <dbReference type="NCBI Taxonomy" id="944425"/>
    <lineage>
        <taxon>Bacteria</taxon>
        <taxon>Pseudomonadati</taxon>
        <taxon>Pseudomonadota</taxon>
        <taxon>Alphaproteobacteria</taxon>
        <taxon>Sphingomonadales</taxon>
        <taxon>Sphingomonadaceae</taxon>
        <taxon>Sphingobium</taxon>
    </lineage>
</organism>
<dbReference type="PANTHER" id="PTHR34933:SF1">
    <property type="entry name" value="FLAGELLAR L-RING PROTEIN"/>
    <property type="match status" value="1"/>
</dbReference>
<evidence type="ECO:0000256" key="8">
    <source>
        <dbReference type="SAM" id="SignalP"/>
    </source>
</evidence>
<evidence type="ECO:0000256" key="1">
    <source>
        <dbReference type="ARBA" id="ARBA00002591"/>
    </source>
</evidence>
<keyword evidence="4 7" id="KW-0472">Membrane</keyword>
<evidence type="ECO:0000256" key="4">
    <source>
        <dbReference type="ARBA" id="ARBA00023136"/>
    </source>
</evidence>
<dbReference type="Pfam" id="PF02107">
    <property type="entry name" value="FlgH"/>
    <property type="match status" value="1"/>
</dbReference>
<feature type="chain" id="PRO_5031087309" description="Flagellar L-ring protein" evidence="8">
    <location>
        <begin position="19"/>
        <end position="227"/>
    </location>
</feature>
<gene>
    <name evidence="7" type="primary">flgH</name>
    <name evidence="9" type="ORF">GGR44_002078</name>
</gene>